<dbReference type="SMART" id="SM00822">
    <property type="entry name" value="PKS_KR"/>
    <property type="match status" value="1"/>
</dbReference>
<sequence length="260" mass="27857">MSFADKVVIVTGASSGIGAAVAIKFAEEAANVVLVARNQAKLKEVLKKCEGHRGKAVTVIADVTKNEDIKKIIAQTINQFGKIDILVNNAGVGGLAAVWDTKAMEVFDKVIATNLRSVVYLTNLAAPYLIKTKGNVVNISSIAAVDVITTEHFAYCTSKAGLDHFMRSAALDFAPKGVRINSVNPGPVRTDFAENLGVGKSEADKFWEMTREATALDRISEPDEIADLVLFLASDKARAITGSSYITDNGCLLRRPFKAL</sequence>
<dbReference type="PRINTS" id="PR00081">
    <property type="entry name" value="GDHRDH"/>
</dbReference>
<dbReference type="InterPro" id="IPR020904">
    <property type="entry name" value="Sc_DH/Rdtase_CS"/>
</dbReference>
<organism evidence="3">
    <name type="scientific">Spodoptera frugiperda</name>
    <name type="common">Fall armyworm</name>
    <dbReference type="NCBI Taxonomy" id="7108"/>
    <lineage>
        <taxon>Eukaryota</taxon>
        <taxon>Metazoa</taxon>
        <taxon>Ecdysozoa</taxon>
        <taxon>Arthropoda</taxon>
        <taxon>Hexapoda</taxon>
        <taxon>Insecta</taxon>
        <taxon>Pterygota</taxon>
        <taxon>Neoptera</taxon>
        <taxon>Endopterygota</taxon>
        <taxon>Lepidoptera</taxon>
        <taxon>Glossata</taxon>
        <taxon>Ditrysia</taxon>
        <taxon>Noctuoidea</taxon>
        <taxon>Noctuidae</taxon>
        <taxon>Amphipyrinae</taxon>
        <taxon>Spodoptera</taxon>
    </lineage>
</organism>
<accession>A0A2H1WFW5</accession>
<keyword evidence="1" id="KW-0560">Oxidoreductase</keyword>
<dbReference type="InterPro" id="IPR002347">
    <property type="entry name" value="SDR_fam"/>
</dbReference>
<dbReference type="GO" id="GO:0016491">
    <property type="term" value="F:oxidoreductase activity"/>
    <property type="evidence" value="ECO:0007669"/>
    <property type="project" value="UniProtKB-KW"/>
</dbReference>
<dbReference type="PANTHER" id="PTHR43975">
    <property type="entry name" value="ZGC:101858"/>
    <property type="match status" value="1"/>
</dbReference>
<dbReference type="Pfam" id="PF13561">
    <property type="entry name" value="adh_short_C2"/>
    <property type="match status" value="1"/>
</dbReference>
<dbReference type="GO" id="GO:0006629">
    <property type="term" value="P:lipid metabolic process"/>
    <property type="evidence" value="ECO:0007669"/>
    <property type="project" value="UniProtKB-ARBA"/>
</dbReference>
<evidence type="ECO:0000259" key="2">
    <source>
        <dbReference type="SMART" id="SM00822"/>
    </source>
</evidence>
<dbReference type="Gene3D" id="3.40.50.720">
    <property type="entry name" value="NAD(P)-binding Rossmann-like Domain"/>
    <property type="match status" value="1"/>
</dbReference>
<dbReference type="InterPro" id="IPR036291">
    <property type="entry name" value="NAD(P)-bd_dom_sf"/>
</dbReference>
<dbReference type="PROSITE" id="PS00061">
    <property type="entry name" value="ADH_SHORT"/>
    <property type="match status" value="1"/>
</dbReference>
<dbReference type="InterPro" id="IPR057326">
    <property type="entry name" value="KR_dom"/>
</dbReference>
<dbReference type="SUPFAM" id="SSF51735">
    <property type="entry name" value="NAD(P)-binding Rossmann-fold domains"/>
    <property type="match status" value="1"/>
</dbReference>
<protein>
    <submittedName>
        <fullName evidence="3">SFRICE_026379</fullName>
    </submittedName>
</protein>
<evidence type="ECO:0000313" key="3">
    <source>
        <dbReference type="EMBL" id="SOQ51354.1"/>
    </source>
</evidence>
<dbReference type="EMBL" id="ODYU01008068">
    <property type="protein sequence ID" value="SOQ51354.1"/>
    <property type="molecule type" value="Genomic_DNA"/>
</dbReference>
<reference evidence="3" key="1">
    <citation type="submission" date="2016-07" db="EMBL/GenBank/DDBJ databases">
        <authorList>
            <person name="Bretaudeau A."/>
        </authorList>
    </citation>
    <scope>NUCLEOTIDE SEQUENCE</scope>
    <source>
        <strain evidence="3">Rice</strain>
        <tissue evidence="3">Whole body</tissue>
    </source>
</reference>
<dbReference type="AlphaFoldDB" id="A0A2H1WFW5"/>
<dbReference type="PRINTS" id="PR00080">
    <property type="entry name" value="SDRFAMILY"/>
</dbReference>
<feature type="domain" description="Ketoreductase" evidence="2">
    <location>
        <begin position="6"/>
        <end position="191"/>
    </location>
</feature>
<dbReference type="PANTHER" id="PTHR43975:SF2">
    <property type="entry name" value="EG:BACR7A4.14 PROTEIN-RELATED"/>
    <property type="match status" value="1"/>
</dbReference>
<gene>
    <name evidence="3" type="ORF">SFRICE_026379</name>
</gene>
<name>A0A2H1WFW5_SPOFR</name>
<dbReference type="FunFam" id="3.40.50.720:FF:000084">
    <property type="entry name" value="Short-chain dehydrogenase reductase"/>
    <property type="match status" value="1"/>
</dbReference>
<evidence type="ECO:0000256" key="1">
    <source>
        <dbReference type="ARBA" id="ARBA00023002"/>
    </source>
</evidence>
<proteinExistence type="predicted"/>